<feature type="binding site" evidence="11">
    <location>
        <begin position="100"/>
        <end position="103"/>
    </location>
    <ligand>
        <name>substrate</name>
    </ligand>
</feature>
<dbReference type="Gene3D" id="3.90.650.10">
    <property type="entry name" value="PurM-like C-terminal domain"/>
    <property type="match status" value="2"/>
</dbReference>
<dbReference type="GO" id="GO:0006189">
    <property type="term" value="P:'de novo' IMP biosynthetic process"/>
    <property type="evidence" value="ECO:0007669"/>
    <property type="project" value="UniProtKB-UniRule"/>
</dbReference>
<feature type="binding site" evidence="11">
    <location>
        <position position="97"/>
    </location>
    <ligand>
        <name>ATP</name>
        <dbReference type="ChEBI" id="CHEBI:30616"/>
    </ligand>
</feature>
<feature type="domain" description="PurM-like N-terminal" evidence="12">
    <location>
        <begin position="80"/>
        <end position="195"/>
    </location>
</feature>
<dbReference type="HAMAP" id="MF_00420">
    <property type="entry name" value="PurL_2"/>
    <property type="match status" value="1"/>
</dbReference>
<reference evidence="15 16" key="1">
    <citation type="submission" date="2017-02" db="EMBL/GenBank/DDBJ databases">
        <authorList>
            <person name="Peterson S.W."/>
        </authorList>
    </citation>
    <scope>NUCLEOTIDE SEQUENCE [LARGE SCALE GENOMIC DNA]</scope>
    <source>
        <strain evidence="15 16">42ea</strain>
    </source>
</reference>
<feature type="binding site" evidence="11">
    <location>
        <position position="246"/>
    </location>
    <ligand>
        <name>substrate</name>
    </ligand>
</feature>
<evidence type="ECO:0000256" key="4">
    <source>
        <dbReference type="ARBA" id="ARBA00022741"/>
    </source>
</evidence>
<keyword evidence="4 11" id="KW-0547">Nucleotide-binding</keyword>
<evidence type="ECO:0000256" key="7">
    <source>
        <dbReference type="ARBA" id="ARBA00022842"/>
    </source>
</evidence>
<evidence type="ECO:0000256" key="2">
    <source>
        <dbReference type="ARBA" id="ARBA00022598"/>
    </source>
</evidence>
<dbReference type="RefSeq" id="WP_087058136.1">
    <property type="nucleotide sequence ID" value="NZ_FUKW01000078.1"/>
</dbReference>
<dbReference type="CDD" id="cd02204">
    <property type="entry name" value="PurL_repeat2"/>
    <property type="match status" value="1"/>
</dbReference>
<comment type="similarity">
    <text evidence="11">Belongs to the FGAMS family.</text>
</comment>
<feature type="binding site" evidence="11">
    <location>
        <position position="58"/>
    </location>
    <ligand>
        <name>ATP</name>
        <dbReference type="ChEBI" id="CHEBI:30616"/>
    </ligand>
</feature>
<feature type="binding site" evidence="11">
    <location>
        <position position="123"/>
    </location>
    <ligand>
        <name>Mg(2+)</name>
        <dbReference type="ChEBI" id="CHEBI:18420"/>
        <label>2</label>
    </ligand>
</feature>
<keyword evidence="1 11" id="KW-0963">Cytoplasm</keyword>
<evidence type="ECO:0000256" key="8">
    <source>
        <dbReference type="ARBA" id="ARBA00052585"/>
    </source>
</evidence>
<dbReference type="PIRSF" id="PIRSF001587">
    <property type="entry name" value="FGAM_synthase_II"/>
    <property type="match status" value="1"/>
</dbReference>
<dbReference type="SUPFAM" id="SSF56042">
    <property type="entry name" value="PurM C-terminal domain-like"/>
    <property type="match status" value="2"/>
</dbReference>
<evidence type="ECO:0000259" key="12">
    <source>
        <dbReference type="Pfam" id="PF00586"/>
    </source>
</evidence>
<dbReference type="InterPro" id="IPR010918">
    <property type="entry name" value="PurM-like_C_dom"/>
</dbReference>
<feature type="binding site" evidence="11">
    <location>
        <begin position="320"/>
        <end position="322"/>
    </location>
    <ligand>
        <name>substrate</name>
    </ligand>
</feature>
<sequence length="743" mass="81654">MKTIQEPTAQTVKEQRIYAEWGLTDEEYRMISEDILGRLPNYTETGLFSVMWSEHCSYKNSKPVLRKFPTSGPQVLQGPGEGAGIVDIGDGQAVVFKAESHNHPSAVEPYEGAATGVGGIIRDIFSMGARPIALLDSLRFGELDNERTKYLLEEVVAGIGGYGNCIGIPTVGGEIGFDPVYKGNPLVNAMCVGLIDHKDIQKGQAKGVGNTIMYVGAKTGRDGIHGATFASEEFSDGEESERSAVQVGDPFMEKLLMEACLELIQNYQDILIGIQDMGAAGLVSSSSEMASKAGSRMVLNLDDVPQRETNMTPYEMMLSESQERMLICVKAGSEDRVKELFSRYELDAVNIGHVTDDGQYRLFHHGVQVADLPVDALAEEAPVYNKLYTEPERIKRFKELKAFEPVVKNAGETLKQLLQQPTIASKKSIFETYDSMVRTNTVVGPGSDAAVLRIRGTQKALAMTTDCNARYLYLNPERGGQMAVAEAARNIVASGGEPLAITDCLNYGNPDKPEVFWELWTSADGISKACETLGTPVISGNVSLYNETNGEAIYPTPMIGMVGLVKELAHITTSDFKEIGDKIFVVGETKSDFNGTEIQKMQLGRIEGELFDFDIEKEKDIQDKVLEAIRRGWIQSAHDLSEGGLAVALAESAFKNGFGMDVTVDMPKEWLFSESPSRFILSVKPEHVTEVKTLFEQDATQIGEVTDSEVVIINTQDEKIELKTNELKKEWEEAIPWLLKSKV</sequence>
<evidence type="ECO:0000256" key="10">
    <source>
        <dbReference type="ARBA" id="ARBA00064392"/>
    </source>
</evidence>
<feature type="domain" description="Phosphoribosylformylglycinamidine synthase linker" evidence="14">
    <location>
        <begin position="13"/>
        <end position="59"/>
    </location>
</feature>
<feature type="binding site" evidence="11">
    <location>
        <position position="541"/>
    </location>
    <ligand>
        <name>Mg(2+)</name>
        <dbReference type="ChEBI" id="CHEBI:18420"/>
        <label>1</label>
    </ligand>
</feature>
<dbReference type="Gene3D" id="3.30.1330.10">
    <property type="entry name" value="PurM-like, N-terminal domain"/>
    <property type="match status" value="2"/>
</dbReference>
<dbReference type="Pfam" id="PF02769">
    <property type="entry name" value="AIRS_C"/>
    <property type="match status" value="2"/>
</dbReference>
<evidence type="ECO:0000256" key="11">
    <source>
        <dbReference type="HAMAP-Rule" id="MF_00420"/>
    </source>
</evidence>
<comment type="function">
    <text evidence="9 11">Part of the phosphoribosylformylglycinamidine synthase complex involved in the purines biosynthetic pathway. Catalyzes the ATP-dependent conversion of formylglycinamide ribonucleotide (FGAR) and glutamine to yield formylglycinamidine ribonucleotide (FGAM) and glutamate. The FGAM synthase complex is composed of three subunits. PurQ produces an ammonia molecule by converting glutamine to glutamate. PurL transfers the ammonia molecule to FGAR to form FGAM in an ATP-dependent manner. PurS interacts with PurQ and PurL and is thought to assist in the transfer of the ammonia molecule from PurQ to PurL.</text>
</comment>
<evidence type="ECO:0000259" key="14">
    <source>
        <dbReference type="Pfam" id="PF18072"/>
    </source>
</evidence>
<comment type="pathway">
    <text evidence="11">Purine metabolism; IMP biosynthesis via de novo pathway; 5-amino-1-(5-phospho-D-ribosyl)imidazole from N(2)-formyl-N(1)-(5-phospho-D-ribosyl)glycinamide: step 1/2.</text>
</comment>
<dbReference type="NCBIfam" id="NF002290">
    <property type="entry name" value="PRK01213.1"/>
    <property type="match status" value="1"/>
</dbReference>
<dbReference type="EMBL" id="FUKW01000078">
    <property type="protein sequence ID" value="SJN31555.1"/>
    <property type="molecule type" value="Genomic_DNA"/>
</dbReference>
<evidence type="ECO:0000256" key="3">
    <source>
        <dbReference type="ARBA" id="ARBA00022723"/>
    </source>
</evidence>
<feature type="binding site" evidence="11">
    <location>
        <position position="503"/>
    </location>
    <ligand>
        <name>ATP</name>
        <dbReference type="ChEBI" id="CHEBI:30616"/>
    </ligand>
</feature>
<keyword evidence="5 11" id="KW-0658">Purine biosynthesis</keyword>
<feature type="binding site" evidence="11">
    <location>
        <position position="543"/>
    </location>
    <ligand>
        <name>substrate</name>
    </ligand>
</feature>
<evidence type="ECO:0000256" key="1">
    <source>
        <dbReference type="ARBA" id="ARBA00022490"/>
    </source>
</evidence>
<dbReference type="PANTHER" id="PTHR43555:SF1">
    <property type="entry name" value="PHOSPHORIBOSYLFORMYLGLYCINAMIDINE SYNTHASE SUBUNIT PURL"/>
    <property type="match status" value="1"/>
</dbReference>
<dbReference type="Pfam" id="PF00586">
    <property type="entry name" value="AIRS"/>
    <property type="match status" value="2"/>
</dbReference>
<feature type="binding site" evidence="11">
    <location>
        <position position="99"/>
    </location>
    <ligand>
        <name>Mg(2+)</name>
        <dbReference type="ChEBI" id="CHEBI:18420"/>
        <label>1</label>
    </ligand>
</feature>
<dbReference type="GO" id="GO:0005737">
    <property type="term" value="C:cytoplasm"/>
    <property type="evidence" value="ECO:0007669"/>
    <property type="project" value="UniProtKB-SubCell"/>
</dbReference>
<keyword evidence="2 11" id="KW-0436">Ligase</keyword>
<feature type="binding site" evidence="11">
    <location>
        <position position="122"/>
    </location>
    <ligand>
        <name>substrate</name>
    </ligand>
</feature>
<protein>
    <recommendedName>
        <fullName evidence="11">Phosphoribosylformylglycinamidine synthase subunit PurL</fullName>
        <shortName evidence="11">FGAM synthase</shortName>
        <ecNumber evidence="11">6.3.5.3</ecNumber>
    </recommendedName>
    <alternativeName>
        <fullName evidence="11">Formylglycinamide ribonucleotide amidotransferase subunit II</fullName>
        <shortName evidence="11">FGAR amidotransferase II</shortName>
        <shortName evidence="11">FGAR-AT II</shortName>
    </alternativeName>
    <alternativeName>
        <fullName evidence="11">Glutamine amidotransferase PurL</fullName>
    </alternativeName>
    <alternativeName>
        <fullName evidence="11">Phosphoribosylformylglycinamidine synthase subunit II</fullName>
    </alternativeName>
</protein>
<dbReference type="UniPathway" id="UPA00074">
    <property type="reaction ID" value="UER00128"/>
</dbReference>
<keyword evidence="3 11" id="KW-0479">Metal-binding</keyword>
<name>A0A1R4JIF1_9LACT</name>
<evidence type="ECO:0000256" key="5">
    <source>
        <dbReference type="ARBA" id="ARBA00022755"/>
    </source>
</evidence>
<dbReference type="InterPro" id="IPR010074">
    <property type="entry name" value="PRibForGlyAmidine_synth_PurL"/>
</dbReference>
<dbReference type="FunFam" id="3.30.1330.10:FF:000004">
    <property type="entry name" value="Phosphoribosylformylglycinamidine synthase subunit PurL"/>
    <property type="match status" value="1"/>
</dbReference>
<evidence type="ECO:0000259" key="13">
    <source>
        <dbReference type="Pfam" id="PF02769"/>
    </source>
</evidence>
<dbReference type="Proteomes" id="UP000195611">
    <property type="component" value="Unassembled WGS sequence"/>
</dbReference>
<keyword evidence="6 11" id="KW-0067">ATP-binding</keyword>
<evidence type="ECO:0000313" key="16">
    <source>
        <dbReference type="Proteomes" id="UP000195611"/>
    </source>
</evidence>
<feature type="active site" evidence="11">
    <location>
        <position position="55"/>
    </location>
</feature>
<comment type="catalytic activity">
    <reaction evidence="8 11">
        <text>N(2)-formyl-N(1)-(5-phospho-beta-D-ribosyl)glycinamide + L-glutamine + ATP + H2O = 2-formamido-N(1)-(5-O-phospho-beta-D-ribosyl)acetamidine + L-glutamate + ADP + phosphate + H(+)</text>
        <dbReference type="Rhea" id="RHEA:17129"/>
        <dbReference type="ChEBI" id="CHEBI:15377"/>
        <dbReference type="ChEBI" id="CHEBI:15378"/>
        <dbReference type="ChEBI" id="CHEBI:29985"/>
        <dbReference type="ChEBI" id="CHEBI:30616"/>
        <dbReference type="ChEBI" id="CHEBI:43474"/>
        <dbReference type="ChEBI" id="CHEBI:58359"/>
        <dbReference type="ChEBI" id="CHEBI:147286"/>
        <dbReference type="ChEBI" id="CHEBI:147287"/>
        <dbReference type="ChEBI" id="CHEBI:456216"/>
        <dbReference type="EC" id="6.3.5.3"/>
    </reaction>
</comment>
<dbReference type="FunFam" id="3.90.650.10:FF:000009">
    <property type="entry name" value="Phosphoribosylformylglycinamidine synthase subunit PurL"/>
    <property type="match status" value="1"/>
</dbReference>
<feature type="binding site" evidence="11">
    <location>
        <position position="540"/>
    </location>
    <ligand>
        <name>ATP</name>
        <dbReference type="ChEBI" id="CHEBI:30616"/>
    </ligand>
</feature>
<evidence type="ECO:0000256" key="6">
    <source>
        <dbReference type="ARBA" id="ARBA00022840"/>
    </source>
</evidence>
<feature type="domain" description="PurM-like N-terminal" evidence="12">
    <location>
        <begin position="446"/>
        <end position="565"/>
    </location>
</feature>
<dbReference type="SUPFAM" id="SSF55326">
    <property type="entry name" value="PurM N-terminal domain-like"/>
    <property type="match status" value="2"/>
</dbReference>
<organism evidence="15 16">
    <name type="scientific">Marinilactibacillus psychrotolerans 42ea</name>
    <dbReference type="NCBI Taxonomy" id="1255609"/>
    <lineage>
        <taxon>Bacteria</taxon>
        <taxon>Bacillati</taxon>
        <taxon>Bacillota</taxon>
        <taxon>Bacilli</taxon>
        <taxon>Lactobacillales</taxon>
        <taxon>Carnobacteriaceae</taxon>
        <taxon>Marinilactibacillus</taxon>
    </lineage>
</organism>
<comment type="subcellular location">
    <subcellularLocation>
        <location evidence="11">Cytoplasm</location>
    </subcellularLocation>
</comment>
<comment type="caution">
    <text evidence="11">Lacks conserved residue(s) required for the propagation of feature annotation.</text>
</comment>
<dbReference type="GO" id="GO:0000287">
    <property type="term" value="F:magnesium ion binding"/>
    <property type="evidence" value="ECO:0007669"/>
    <property type="project" value="UniProtKB-UniRule"/>
</dbReference>
<keyword evidence="7 11" id="KW-0460">Magnesium</keyword>
<dbReference type="GO" id="GO:0004642">
    <property type="term" value="F:phosphoribosylformylglycinamidine synthase activity"/>
    <property type="evidence" value="ECO:0007669"/>
    <property type="project" value="UniProtKB-UniRule"/>
</dbReference>
<evidence type="ECO:0000256" key="9">
    <source>
        <dbReference type="ARBA" id="ARBA00059671"/>
    </source>
</evidence>
<feature type="domain" description="PurM-like C-terminal" evidence="13">
    <location>
        <begin position="208"/>
        <end position="363"/>
    </location>
</feature>
<dbReference type="EC" id="6.3.5.3" evidence="11"/>
<dbReference type="CDD" id="cd02203">
    <property type="entry name" value="PurL_repeat1"/>
    <property type="match status" value="1"/>
</dbReference>
<dbReference type="GO" id="GO:0005524">
    <property type="term" value="F:ATP binding"/>
    <property type="evidence" value="ECO:0007669"/>
    <property type="project" value="UniProtKB-UniRule"/>
</dbReference>
<dbReference type="InterPro" id="IPR016188">
    <property type="entry name" value="PurM-like_N"/>
</dbReference>
<proteinExistence type="inferred from homology"/>
<accession>A0A1R4JIF1</accession>
<dbReference type="PANTHER" id="PTHR43555">
    <property type="entry name" value="PHOSPHORIBOSYLFORMYLGLYCINAMIDINE SYNTHASE SUBUNIT PURL"/>
    <property type="match status" value="1"/>
</dbReference>
<feature type="binding site" evidence="11">
    <location>
        <position position="276"/>
    </location>
    <ligand>
        <name>Mg(2+)</name>
        <dbReference type="ChEBI" id="CHEBI:18420"/>
        <label>2</label>
    </ligand>
</feature>
<dbReference type="NCBIfam" id="TIGR01736">
    <property type="entry name" value="FGAM_synth_II"/>
    <property type="match status" value="1"/>
</dbReference>
<dbReference type="InterPro" id="IPR041609">
    <property type="entry name" value="PurL_linker"/>
</dbReference>
<gene>
    <name evidence="11" type="primary">purL</name>
    <name evidence="15" type="ORF">FM115_05520</name>
</gene>
<comment type="subunit">
    <text evidence="10 11">Monomer. Part of the FGAM synthase complex composed of 1 PurL, 1 PurQ and 2 PurS subunits.</text>
</comment>
<evidence type="ECO:0000313" key="15">
    <source>
        <dbReference type="EMBL" id="SJN31555.1"/>
    </source>
</evidence>
<feature type="domain" description="PurM-like C-terminal" evidence="13">
    <location>
        <begin position="579"/>
        <end position="710"/>
    </location>
</feature>
<dbReference type="InterPro" id="IPR036921">
    <property type="entry name" value="PurM-like_N_sf"/>
</dbReference>
<dbReference type="Pfam" id="PF18072">
    <property type="entry name" value="FGAR-AT_linker"/>
    <property type="match status" value="1"/>
</dbReference>
<feature type="active site" description="Proton acceptor" evidence="11">
    <location>
        <position position="101"/>
    </location>
</feature>
<dbReference type="InterPro" id="IPR036676">
    <property type="entry name" value="PurM-like_C_sf"/>
</dbReference>
<dbReference type="AlphaFoldDB" id="A0A1R4JIF1"/>